<gene>
    <name evidence="2" type="ORF">HNY73_017570</name>
</gene>
<feature type="compositionally biased region" description="Basic and acidic residues" evidence="1">
    <location>
        <begin position="48"/>
        <end position="58"/>
    </location>
</feature>
<comment type="caution">
    <text evidence="2">The sequence shown here is derived from an EMBL/GenBank/DDBJ whole genome shotgun (WGS) entry which is preliminary data.</text>
</comment>
<reference evidence="2" key="1">
    <citation type="journal article" date="2020" name="bioRxiv">
        <title>Chromosome-level reference genome of the European wasp spider Argiope bruennichi: a resource for studies on range expansion and evolutionary adaptation.</title>
        <authorList>
            <person name="Sheffer M.M."/>
            <person name="Hoppe A."/>
            <person name="Krehenwinkel H."/>
            <person name="Uhl G."/>
            <person name="Kuss A.W."/>
            <person name="Jensen L."/>
            <person name="Jensen C."/>
            <person name="Gillespie R.G."/>
            <person name="Hoff K.J."/>
            <person name="Prost S."/>
        </authorList>
    </citation>
    <scope>NUCLEOTIDE SEQUENCE</scope>
</reference>
<feature type="region of interest" description="Disordered" evidence="1">
    <location>
        <begin position="37"/>
        <end position="80"/>
    </location>
</feature>
<protein>
    <submittedName>
        <fullName evidence="2">Uncharacterized protein</fullName>
    </submittedName>
</protein>
<name>A0A8T0EA43_ARGBR</name>
<dbReference type="EMBL" id="JABXBU010002228">
    <property type="protein sequence ID" value="KAF8769992.1"/>
    <property type="molecule type" value="Genomic_DNA"/>
</dbReference>
<dbReference type="Proteomes" id="UP000807504">
    <property type="component" value="Unassembled WGS sequence"/>
</dbReference>
<keyword evidence="3" id="KW-1185">Reference proteome</keyword>
<organism evidence="2 3">
    <name type="scientific">Argiope bruennichi</name>
    <name type="common">Wasp spider</name>
    <name type="synonym">Aranea bruennichi</name>
    <dbReference type="NCBI Taxonomy" id="94029"/>
    <lineage>
        <taxon>Eukaryota</taxon>
        <taxon>Metazoa</taxon>
        <taxon>Ecdysozoa</taxon>
        <taxon>Arthropoda</taxon>
        <taxon>Chelicerata</taxon>
        <taxon>Arachnida</taxon>
        <taxon>Araneae</taxon>
        <taxon>Araneomorphae</taxon>
        <taxon>Entelegynae</taxon>
        <taxon>Araneoidea</taxon>
        <taxon>Araneidae</taxon>
        <taxon>Argiope</taxon>
    </lineage>
</organism>
<accession>A0A8T0EA43</accession>
<proteinExistence type="predicted"/>
<evidence type="ECO:0000256" key="1">
    <source>
        <dbReference type="SAM" id="MobiDB-lite"/>
    </source>
</evidence>
<dbReference type="AlphaFoldDB" id="A0A8T0EA43"/>
<reference evidence="2" key="2">
    <citation type="submission" date="2020-06" db="EMBL/GenBank/DDBJ databases">
        <authorList>
            <person name="Sheffer M."/>
        </authorList>
    </citation>
    <scope>NUCLEOTIDE SEQUENCE</scope>
</reference>
<evidence type="ECO:0000313" key="3">
    <source>
        <dbReference type="Proteomes" id="UP000807504"/>
    </source>
</evidence>
<sequence>MPKAKSSKTGRRTKPSVTKRTISAKLSALKMLVKAPGILRPSTPPSADRLRSEEEQQHLRPMQGPLPLKARSCITSQALR</sequence>
<evidence type="ECO:0000313" key="2">
    <source>
        <dbReference type="EMBL" id="KAF8769992.1"/>
    </source>
</evidence>